<keyword evidence="6" id="KW-1133">Transmembrane helix</keyword>
<accession>A0A4R3MQ63</accession>
<evidence type="ECO:0000256" key="8">
    <source>
        <dbReference type="ARBA" id="ARBA00023237"/>
    </source>
</evidence>
<dbReference type="GO" id="GO:0005886">
    <property type="term" value="C:plasma membrane"/>
    <property type="evidence" value="ECO:0007669"/>
    <property type="project" value="UniProtKB-SubCell"/>
</dbReference>
<dbReference type="EMBL" id="SMAL01000002">
    <property type="protein sequence ID" value="TCT16431.1"/>
    <property type="molecule type" value="Genomic_DNA"/>
</dbReference>
<evidence type="ECO:0000256" key="2">
    <source>
        <dbReference type="ARBA" id="ARBA00004442"/>
    </source>
</evidence>
<dbReference type="InterPro" id="IPR006665">
    <property type="entry name" value="OmpA-like"/>
</dbReference>
<evidence type="ECO:0000259" key="10">
    <source>
        <dbReference type="PROSITE" id="PS51123"/>
    </source>
</evidence>
<dbReference type="OrthoDB" id="9815217at2"/>
<keyword evidence="12" id="KW-1185">Reference proteome</keyword>
<keyword evidence="5" id="KW-0812">Transmembrane</keyword>
<dbReference type="PRINTS" id="PR01021">
    <property type="entry name" value="OMPADOMAIN"/>
</dbReference>
<comment type="subcellular location">
    <subcellularLocation>
        <location evidence="1">Cell membrane</location>
        <topology evidence="1">Single-pass membrane protein</topology>
    </subcellularLocation>
    <subcellularLocation>
        <location evidence="2">Cell outer membrane</location>
    </subcellularLocation>
</comment>
<dbReference type="PROSITE" id="PS51123">
    <property type="entry name" value="OMPA_2"/>
    <property type="match status" value="1"/>
</dbReference>
<evidence type="ECO:0000256" key="7">
    <source>
        <dbReference type="ARBA" id="ARBA00023136"/>
    </source>
</evidence>
<evidence type="ECO:0000256" key="6">
    <source>
        <dbReference type="ARBA" id="ARBA00022989"/>
    </source>
</evidence>
<dbReference type="InterPro" id="IPR050330">
    <property type="entry name" value="Bact_OuterMem_StrucFunc"/>
</dbReference>
<feature type="domain" description="OmpA-like" evidence="10">
    <location>
        <begin position="130"/>
        <end position="252"/>
    </location>
</feature>
<evidence type="ECO:0000313" key="11">
    <source>
        <dbReference type="EMBL" id="TCT16431.1"/>
    </source>
</evidence>
<evidence type="ECO:0000256" key="5">
    <source>
        <dbReference type="ARBA" id="ARBA00022692"/>
    </source>
</evidence>
<evidence type="ECO:0000256" key="9">
    <source>
        <dbReference type="PROSITE-ProRule" id="PRU00473"/>
    </source>
</evidence>
<keyword evidence="4" id="KW-1003">Cell membrane</keyword>
<dbReference type="PANTHER" id="PTHR30329">
    <property type="entry name" value="STATOR ELEMENT OF FLAGELLAR MOTOR COMPLEX"/>
    <property type="match status" value="1"/>
</dbReference>
<dbReference type="Pfam" id="PF00691">
    <property type="entry name" value="OmpA"/>
    <property type="match status" value="1"/>
</dbReference>
<evidence type="ECO:0000256" key="1">
    <source>
        <dbReference type="ARBA" id="ARBA00004162"/>
    </source>
</evidence>
<dbReference type="RefSeq" id="WP_132250825.1">
    <property type="nucleotide sequence ID" value="NZ_SMAL01000002.1"/>
</dbReference>
<dbReference type="AlphaFoldDB" id="A0A4R3MQ63"/>
<comment type="similarity">
    <text evidence="3">Belongs to the MotB family.</text>
</comment>
<dbReference type="InterPro" id="IPR036737">
    <property type="entry name" value="OmpA-like_sf"/>
</dbReference>
<dbReference type="SUPFAM" id="SSF103088">
    <property type="entry name" value="OmpA-like"/>
    <property type="match status" value="1"/>
</dbReference>
<keyword evidence="7 9" id="KW-0472">Membrane</keyword>
<dbReference type="Pfam" id="PF13677">
    <property type="entry name" value="MotB_plug"/>
    <property type="match status" value="1"/>
</dbReference>
<dbReference type="GO" id="GO:0009279">
    <property type="term" value="C:cell outer membrane"/>
    <property type="evidence" value="ECO:0007669"/>
    <property type="project" value="UniProtKB-SubCell"/>
</dbReference>
<evidence type="ECO:0000256" key="3">
    <source>
        <dbReference type="ARBA" id="ARBA00008914"/>
    </source>
</evidence>
<name>A0A4R3MQ63_9FIRM</name>
<keyword evidence="8" id="KW-0998">Cell outer membrane</keyword>
<dbReference type="PANTHER" id="PTHR30329:SF21">
    <property type="entry name" value="LIPOPROTEIN YIAD-RELATED"/>
    <property type="match status" value="1"/>
</dbReference>
<proteinExistence type="inferred from homology"/>
<dbReference type="Proteomes" id="UP000294902">
    <property type="component" value="Unassembled WGS sequence"/>
</dbReference>
<protein>
    <submittedName>
        <fullName evidence="11">Chemotaxis protein MotB</fullName>
    </submittedName>
</protein>
<sequence length="254" mass="28545">MARRSKNEPSKAGSPAWMSTYGDMVTLLLCFFVLLFAMSTIDITKFKAIINSFDNNIDLMPGGQAIEVGELITSGISQLDILGFYLEQSDGEDFQDFDNRLENAREIANDIGEYLDEQNISDRVEITYSAQYIQLSLEGAILFDSGKAELKPDGAELIDIIGNVLKRYEDNEIAIEGHTDNVPMNTIQFPSNWHLSSARAITVANFLMTHKEFSPEKLFAVGYGEYRPIDDNSTVQGRAKNRRVEIKIINKLQK</sequence>
<evidence type="ECO:0000256" key="4">
    <source>
        <dbReference type="ARBA" id="ARBA00022475"/>
    </source>
</evidence>
<evidence type="ECO:0000313" key="12">
    <source>
        <dbReference type="Proteomes" id="UP000294902"/>
    </source>
</evidence>
<reference evidence="11 12" key="1">
    <citation type="submission" date="2019-03" db="EMBL/GenBank/DDBJ databases">
        <title>Genomic Encyclopedia of Type Strains, Phase IV (KMG-IV): sequencing the most valuable type-strain genomes for metagenomic binning, comparative biology and taxonomic classification.</title>
        <authorList>
            <person name="Goeker M."/>
        </authorList>
    </citation>
    <scope>NUCLEOTIDE SEQUENCE [LARGE SCALE GENOMIC DNA]</scope>
    <source>
        <strain evidence="11 12">DSM 24629</strain>
    </source>
</reference>
<dbReference type="CDD" id="cd07185">
    <property type="entry name" value="OmpA_C-like"/>
    <property type="match status" value="1"/>
</dbReference>
<comment type="caution">
    <text evidence="11">The sequence shown here is derived from an EMBL/GenBank/DDBJ whole genome shotgun (WGS) entry which is preliminary data.</text>
</comment>
<dbReference type="InterPro" id="IPR006664">
    <property type="entry name" value="OMP_bac"/>
</dbReference>
<dbReference type="InterPro" id="IPR025713">
    <property type="entry name" value="MotB-like_N_dom"/>
</dbReference>
<dbReference type="Gene3D" id="3.30.1330.60">
    <property type="entry name" value="OmpA-like domain"/>
    <property type="match status" value="1"/>
</dbReference>
<gene>
    <name evidence="11" type="ORF">EDC18_102450</name>
</gene>
<organism evidence="11 12">
    <name type="scientific">Natranaerovirga pectinivora</name>
    <dbReference type="NCBI Taxonomy" id="682400"/>
    <lineage>
        <taxon>Bacteria</taxon>
        <taxon>Bacillati</taxon>
        <taxon>Bacillota</taxon>
        <taxon>Clostridia</taxon>
        <taxon>Lachnospirales</taxon>
        <taxon>Natranaerovirgaceae</taxon>
        <taxon>Natranaerovirga</taxon>
    </lineage>
</organism>